<organism evidence="9 10">
    <name type="scientific">Centaurea solstitialis</name>
    <name type="common">yellow star-thistle</name>
    <dbReference type="NCBI Taxonomy" id="347529"/>
    <lineage>
        <taxon>Eukaryota</taxon>
        <taxon>Viridiplantae</taxon>
        <taxon>Streptophyta</taxon>
        <taxon>Embryophyta</taxon>
        <taxon>Tracheophyta</taxon>
        <taxon>Spermatophyta</taxon>
        <taxon>Magnoliopsida</taxon>
        <taxon>eudicotyledons</taxon>
        <taxon>Gunneridae</taxon>
        <taxon>Pentapetalae</taxon>
        <taxon>asterids</taxon>
        <taxon>campanulids</taxon>
        <taxon>Asterales</taxon>
        <taxon>Asteraceae</taxon>
        <taxon>Carduoideae</taxon>
        <taxon>Cardueae</taxon>
        <taxon>Centaureinae</taxon>
        <taxon>Centaurea</taxon>
    </lineage>
</organism>
<keyword evidence="2 8" id="KW-0812">Transmembrane</keyword>
<dbReference type="GO" id="GO:0006629">
    <property type="term" value="P:lipid metabolic process"/>
    <property type="evidence" value="ECO:0007669"/>
    <property type="project" value="UniProtKB-KW"/>
</dbReference>
<keyword evidence="6 8" id="KW-0472">Membrane</keyword>
<reference evidence="9" key="1">
    <citation type="submission" date="2023-03" db="EMBL/GenBank/DDBJ databases">
        <title>Chromosome-scale reference genome and RAD-based genetic map of yellow starthistle (Centaurea solstitialis) reveal putative structural variation and QTLs associated with invader traits.</title>
        <authorList>
            <person name="Reatini B."/>
            <person name="Cang F.A."/>
            <person name="Jiang Q."/>
            <person name="Mckibben M.T.W."/>
            <person name="Barker M.S."/>
            <person name="Rieseberg L.H."/>
            <person name="Dlugosch K.M."/>
        </authorList>
    </citation>
    <scope>NUCLEOTIDE SEQUENCE</scope>
    <source>
        <strain evidence="9">CAN-66</strain>
        <tissue evidence="9">Leaf</tissue>
    </source>
</reference>
<dbReference type="CDD" id="cd23995">
    <property type="entry name" value="Seipin_BSCL2_like"/>
    <property type="match status" value="1"/>
</dbReference>
<keyword evidence="5" id="KW-0443">Lipid metabolism</keyword>
<name>A0AA38TLM5_9ASTR</name>
<feature type="transmembrane region" description="Helical" evidence="8">
    <location>
        <begin position="232"/>
        <end position="257"/>
    </location>
</feature>
<dbReference type="GO" id="GO:0005789">
    <property type="term" value="C:endoplasmic reticulum membrane"/>
    <property type="evidence" value="ECO:0007669"/>
    <property type="project" value="UniProtKB-SubCell"/>
</dbReference>
<gene>
    <name evidence="9" type="ORF">OSB04_008365</name>
</gene>
<dbReference type="GO" id="GO:0140042">
    <property type="term" value="P:lipid droplet formation"/>
    <property type="evidence" value="ECO:0007669"/>
    <property type="project" value="UniProtKB-ARBA"/>
</dbReference>
<sequence>MEEEEQDSESTTVKDTDADSFLDAWDTWDSSDHLLTTSIQSEEPPESPSSSSNADLSDRQIIPPKTSNQSSSPSHSFSNITDRFINDSDPNVSTTLNQESKSKLSSTSVCKPGDSSITTVNNNDVVRINDGSVTSDSPDSVSIFIFALARFVTKLIGYQLNLLVSIISLPGWLIYGSYVFVTDPFRIIRFAKCYLVEKISRICGVCYGCVKWSVIRKHDATWKLCLHIVWGLLWSVYVGFVLISLLVFACVVSGIILRSIVDEPIRITEELNFDYTKDTPTAFVPLVSCPEGDFLEYGEPVFPGCSAESRVIPFGHRVQAIVSLSLPESDYNRNLGVFQRMQDGSVENADKGMFGGCCSLVTRKQYSCKYPPKFDIILVRVDFLSFDGKRIASTRQLCMLHFKSQPIRLVSTFLNLAPLITGYSSESQTLNIKFKGYTETGVPTSCLRVVLEQRAEFTSGRGVPELYTASLKLESQPPFLKRILWSWKGTIYVWVSVTIFGVEFLFTLICCTPVILPWIRPRGVSSNNVAARSTRVGPK</sequence>
<feature type="transmembrane region" description="Helical" evidence="8">
    <location>
        <begin position="491"/>
        <end position="519"/>
    </location>
</feature>
<evidence type="ECO:0000313" key="10">
    <source>
        <dbReference type="Proteomes" id="UP001172457"/>
    </source>
</evidence>
<feature type="region of interest" description="Disordered" evidence="7">
    <location>
        <begin position="33"/>
        <end position="112"/>
    </location>
</feature>
<dbReference type="PANTHER" id="PTHR21212">
    <property type="entry name" value="BERNARDINELLI-SEIP CONGENITAL LIPODYSTROPHY 2 HOMOLOG BSCL2 PROTEIN"/>
    <property type="match status" value="1"/>
</dbReference>
<evidence type="ECO:0000256" key="1">
    <source>
        <dbReference type="ARBA" id="ARBA00004477"/>
    </source>
</evidence>
<accession>A0AA38TLM5</accession>
<evidence type="ECO:0008006" key="11">
    <source>
        <dbReference type="Google" id="ProtNLM"/>
    </source>
</evidence>
<evidence type="ECO:0000256" key="2">
    <source>
        <dbReference type="ARBA" id="ARBA00022692"/>
    </source>
</evidence>
<keyword evidence="10" id="KW-1185">Reference proteome</keyword>
<evidence type="ECO:0000256" key="5">
    <source>
        <dbReference type="ARBA" id="ARBA00023098"/>
    </source>
</evidence>
<proteinExistence type="predicted"/>
<evidence type="ECO:0000256" key="8">
    <source>
        <dbReference type="SAM" id="Phobius"/>
    </source>
</evidence>
<dbReference type="Proteomes" id="UP001172457">
    <property type="component" value="Chromosome 2"/>
</dbReference>
<dbReference type="Pfam" id="PF06775">
    <property type="entry name" value="Seipin"/>
    <property type="match status" value="1"/>
</dbReference>
<evidence type="ECO:0000256" key="7">
    <source>
        <dbReference type="SAM" id="MobiDB-lite"/>
    </source>
</evidence>
<evidence type="ECO:0000256" key="6">
    <source>
        <dbReference type="ARBA" id="ARBA00023136"/>
    </source>
</evidence>
<feature type="transmembrane region" description="Helical" evidence="8">
    <location>
        <begin position="160"/>
        <end position="181"/>
    </location>
</feature>
<feature type="compositionally biased region" description="Low complexity" evidence="7">
    <location>
        <begin position="67"/>
        <end position="78"/>
    </location>
</feature>
<dbReference type="InterPro" id="IPR009617">
    <property type="entry name" value="Seipin"/>
</dbReference>
<keyword evidence="3" id="KW-0256">Endoplasmic reticulum</keyword>
<keyword evidence="4 8" id="KW-1133">Transmembrane helix</keyword>
<comment type="subcellular location">
    <subcellularLocation>
        <location evidence="1">Endoplasmic reticulum membrane</location>
        <topology evidence="1">Multi-pass membrane protein</topology>
    </subcellularLocation>
</comment>
<feature type="region of interest" description="Disordered" evidence="7">
    <location>
        <begin position="1"/>
        <end position="20"/>
    </location>
</feature>
<feature type="compositionally biased region" description="Polar residues" evidence="7">
    <location>
        <begin position="88"/>
        <end position="112"/>
    </location>
</feature>
<dbReference type="EMBL" id="JARYMX010000002">
    <property type="protein sequence ID" value="KAJ9563205.1"/>
    <property type="molecule type" value="Genomic_DNA"/>
</dbReference>
<evidence type="ECO:0000256" key="4">
    <source>
        <dbReference type="ARBA" id="ARBA00022989"/>
    </source>
</evidence>
<dbReference type="PANTHER" id="PTHR21212:SF0">
    <property type="entry name" value="SEIPIN"/>
    <property type="match status" value="1"/>
</dbReference>
<dbReference type="AlphaFoldDB" id="A0AA38TLM5"/>
<protein>
    <recommendedName>
        <fullName evidence="11">Seipin</fullName>
    </recommendedName>
</protein>
<evidence type="ECO:0000256" key="3">
    <source>
        <dbReference type="ARBA" id="ARBA00022824"/>
    </source>
</evidence>
<evidence type="ECO:0000313" key="9">
    <source>
        <dbReference type="EMBL" id="KAJ9563205.1"/>
    </source>
</evidence>
<comment type="caution">
    <text evidence="9">The sequence shown here is derived from an EMBL/GenBank/DDBJ whole genome shotgun (WGS) entry which is preliminary data.</text>
</comment>